<keyword evidence="2" id="KW-0472">Membrane</keyword>
<reference evidence="3 4" key="1">
    <citation type="submission" date="2021-06" db="EMBL/GenBank/DDBJ databases">
        <title>Genome sequence of Babesia caballi.</title>
        <authorList>
            <person name="Yamagishi J."/>
            <person name="Kidaka T."/>
            <person name="Ochi A."/>
        </authorList>
    </citation>
    <scope>NUCLEOTIDE SEQUENCE [LARGE SCALE GENOMIC DNA]</scope>
    <source>
        <strain evidence="3">USDA-D6B2</strain>
    </source>
</reference>
<dbReference type="PANTHER" id="PTHR13282:SF6">
    <property type="entry name" value="PROTEIN FAM32A"/>
    <property type="match status" value="1"/>
</dbReference>
<comment type="caution">
    <text evidence="3">The sequence shown here is derived from an EMBL/GenBank/DDBJ whole genome shotgun (WGS) entry which is preliminary data.</text>
</comment>
<keyword evidence="2" id="KW-0812">Transmembrane</keyword>
<dbReference type="RefSeq" id="XP_067714056.1">
    <property type="nucleotide sequence ID" value="XM_067857955.1"/>
</dbReference>
<dbReference type="InterPro" id="IPR013865">
    <property type="entry name" value="FAM32A"/>
</dbReference>
<name>A0AAV4LQ79_BABCB</name>
<evidence type="ECO:0000313" key="3">
    <source>
        <dbReference type="EMBL" id="GIX61985.1"/>
    </source>
</evidence>
<dbReference type="Pfam" id="PF08555">
    <property type="entry name" value="FAM32A"/>
    <property type="match status" value="1"/>
</dbReference>
<protein>
    <submittedName>
        <fullName evidence="3">7-dehydrocholesterol reductase</fullName>
    </submittedName>
</protein>
<sequence length="134" mass="15167">MEYELYVLCNVLGTAAAVLIIFKGGLKIKGKVIKKNKKIVKIETTKPKDHIVIEKPHVERKIEPTDGVNTKVHQVTTTEALTPSENSFRIAQIKRTAKKVESLLKETHRERVEKFNQKLSKLSEHFDIPKVGPG</sequence>
<dbReference type="EMBL" id="BPLF01000001">
    <property type="protein sequence ID" value="GIX61985.1"/>
    <property type="molecule type" value="Genomic_DNA"/>
</dbReference>
<dbReference type="GO" id="GO:0005730">
    <property type="term" value="C:nucleolus"/>
    <property type="evidence" value="ECO:0007669"/>
    <property type="project" value="TreeGrafter"/>
</dbReference>
<gene>
    <name evidence="3" type="ORF">BcabD6B2_14200</name>
</gene>
<proteinExistence type="predicted"/>
<dbReference type="GeneID" id="94193468"/>
<accession>A0AAV4LQ79</accession>
<keyword evidence="1" id="KW-0175">Coiled coil</keyword>
<feature type="transmembrane region" description="Helical" evidence="2">
    <location>
        <begin position="6"/>
        <end position="26"/>
    </location>
</feature>
<feature type="coiled-coil region" evidence="1">
    <location>
        <begin position="90"/>
        <end position="125"/>
    </location>
</feature>
<keyword evidence="2" id="KW-1133">Transmembrane helix</keyword>
<keyword evidence="4" id="KW-1185">Reference proteome</keyword>
<evidence type="ECO:0000256" key="2">
    <source>
        <dbReference type="SAM" id="Phobius"/>
    </source>
</evidence>
<dbReference type="Proteomes" id="UP001497744">
    <property type="component" value="Unassembled WGS sequence"/>
</dbReference>
<organism evidence="3 4">
    <name type="scientific">Babesia caballi</name>
    <dbReference type="NCBI Taxonomy" id="5871"/>
    <lineage>
        <taxon>Eukaryota</taxon>
        <taxon>Sar</taxon>
        <taxon>Alveolata</taxon>
        <taxon>Apicomplexa</taxon>
        <taxon>Aconoidasida</taxon>
        <taxon>Piroplasmida</taxon>
        <taxon>Babesiidae</taxon>
        <taxon>Babesia</taxon>
    </lineage>
</organism>
<evidence type="ECO:0000256" key="1">
    <source>
        <dbReference type="SAM" id="Coils"/>
    </source>
</evidence>
<evidence type="ECO:0000313" key="4">
    <source>
        <dbReference type="Proteomes" id="UP001497744"/>
    </source>
</evidence>
<dbReference type="AlphaFoldDB" id="A0AAV4LQ79"/>
<dbReference type="PANTHER" id="PTHR13282">
    <property type="entry name" value="PROTEIN FAM32A"/>
    <property type="match status" value="1"/>
</dbReference>